<protein>
    <submittedName>
        <fullName evidence="1">Uncharacterized protein</fullName>
    </submittedName>
</protein>
<organism evidence="1 2">
    <name type="scientific">Pseudoneurospora amorphoporcata</name>
    <dbReference type="NCBI Taxonomy" id="241081"/>
    <lineage>
        <taxon>Eukaryota</taxon>
        <taxon>Fungi</taxon>
        <taxon>Dikarya</taxon>
        <taxon>Ascomycota</taxon>
        <taxon>Pezizomycotina</taxon>
        <taxon>Sordariomycetes</taxon>
        <taxon>Sordariomycetidae</taxon>
        <taxon>Sordariales</taxon>
        <taxon>Sordariaceae</taxon>
        <taxon>Pseudoneurospora</taxon>
    </lineage>
</organism>
<accession>A0AAN6P624</accession>
<sequence>MNGHVIDPLDGVENPKLGQHAKAFIKECRAETLDVVVQLAMAMERLMFGLLSGYAVTPDDPDVTRAVERSKKDGSFAGLSSGWCSALTMSCSSPTGVA</sequence>
<comment type="caution">
    <text evidence="1">The sequence shown here is derived from an EMBL/GenBank/DDBJ whole genome shotgun (WGS) entry which is preliminary data.</text>
</comment>
<evidence type="ECO:0000313" key="2">
    <source>
        <dbReference type="Proteomes" id="UP001303222"/>
    </source>
</evidence>
<name>A0AAN6P624_9PEZI</name>
<dbReference type="Proteomes" id="UP001303222">
    <property type="component" value="Unassembled WGS sequence"/>
</dbReference>
<reference evidence="1" key="2">
    <citation type="submission" date="2023-06" db="EMBL/GenBank/DDBJ databases">
        <authorList>
            <consortium name="Lawrence Berkeley National Laboratory"/>
            <person name="Mondo S.J."/>
            <person name="Hensen N."/>
            <person name="Bonometti L."/>
            <person name="Westerberg I."/>
            <person name="Brannstrom I.O."/>
            <person name="Guillou S."/>
            <person name="Cros-Aarteil S."/>
            <person name="Calhoun S."/>
            <person name="Haridas S."/>
            <person name="Kuo A."/>
            <person name="Pangilinan J."/>
            <person name="Riley R."/>
            <person name="Labutti K."/>
            <person name="Andreopoulos B."/>
            <person name="Lipzen A."/>
            <person name="Chen C."/>
            <person name="Yanf M."/>
            <person name="Daum C."/>
            <person name="Ng V."/>
            <person name="Clum A."/>
            <person name="Steindorff A."/>
            <person name="Ohm R."/>
            <person name="Martin F."/>
            <person name="Silar P."/>
            <person name="Natvig D."/>
            <person name="Lalanne C."/>
            <person name="Gautier V."/>
            <person name="Ament-Velasquez S.L."/>
            <person name="Kruys A."/>
            <person name="Hutchinson M.I."/>
            <person name="Powell A.J."/>
            <person name="Barry K."/>
            <person name="Miller A.N."/>
            <person name="Grigoriev I.V."/>
            <person name="Debuchy R."/>
            <person name="Gladieux P."/>
            <person name="Thoren M.H."/>
            <person name="Johannesson H."/>
        </authorList>
    </citation>
    <scope>NUCLEOTIDE SEQUENCE</scope>
    <source>
        <strain evidence="1">CBS 626.80</strain>
    </source>
</reference>
<dbReference type="EMBL" id="MU859061">
    <property type="protein sequence ID" value="KAK3957089.1"/>
    <property type="molecule type" value="Genomic_DNA"/>
</dbReference>
<keyword evidence="2" id="KW-1185">Reference proteome</keyword>
<dbReference type="AlphaFoldDB" id="A0AAN6P624"/>
<evidence type="ECO:0000313" key="1">
    <source>
        <dbReference type="EMBL" id="KAK3957089.1"/>
    </source>
</evidence>
<reference evidence="1" key="1">
    <citation type="journal article" date="2023" name="Mol. Phylogenet. Evol.">
        <title>Genome-scale phylogeny and comparative genomics of the fungal order Sordariales.</title>
        <authorList>
            <person name="Hensen N."/>
            <person name="Bonometti L."/>
            <person name="Westerberg I."/>
            <person name="Brannstrom I.O."/>
            <person name="Guillou S."/>
            <person name="Cros-Aarteil S."/>
            <person name="Calhoun S."/>
            <person name="Haridas S."/>
            <person name="Kuo A."/>
            <person name="Mondo S."/>
            <person name="Pangilinan J."/>
            <person name="Riley R."/>
            <person name="LaButti K."/>
            <person name="Andreopoulos B."/>
            <person name="Lipzen A."/>
            <person name="Chen C."/>
            <person name="Yan M."/>
            <person name="Daum C."/>
            <person name="Ng V."/>
            <person name="Clum A."/>
            <person name="Steindorff A."/>
            <person name="Ohm R.A."/>
            <person name="Martin F."/>
            <person name="Silar P."/>
            <person name="Natvig D.O."/>
            <person name="Lalanne C."/>
            <person name="Gautier V."/>
            <person name="Ament-Velasquez S.L."/>
            <person name="Kruys A."/>
            <person name="Hutchinson M.I."/>
            <person name="Powell A.J."/>
            <person name="Barry K."/>
            <person name="Miller A.N."/>
            <person name="Grigoriev I.V."/>
            <person name="Debuchy R."/>
            <person name="Gladieux P."/>
            <person name="Hiltunen Thoren M."/>
            <person name="Johannesson H."/>
        </authorList>
    </citation>
    <scope>NUCLEOTIDE SEQUENCE</scope>
    <source>
        <strain evidence="1">CBS 626.80</strain>
    </source>
</reference>
<gene>
    <name evidence="1" type="ORF">QBC32DRAFT_329596</name>
</gene>
<proteinExistence type="predicted"/>